<reference evidence="1 2" key="1">
    <citation type="journal article" date="2024" name="Commun. Biol.">
        <title>Comparative genomic analysis of thermophilic fungi reveals convergent evolutionary adaptations and gene losses.</title>
        <authorList>
            <person name="Steindorff A.S."/>
            <person name="Aguilar-Pontes M.V."/>
            <person name="Robinson A.J."/>
            <person name="Andreopoulos B."/>
            <person name="LaButti K."/>
            <person name="Kuo A."/>
            <person name="Mondo S."/>
            <person name="Riley R."/>
            <person name="Otillar R."/>
            <person name="Haridas S."/>
            <person name="Lipzen A."/>
            <person name="Grimwood J."/>
            <person name="Schmutz J."/>
            <person name="Clum A."/>
            <person name="Reid I.D."/>
            <person name="Moisan M.C."/>
            <person name="Butler G."/>
            <person name="Nguyen T.T.M."/>
            <person name="Dewar K."/>
            <person name="Conant G."/>
            <person name="Drula E."/>
            <person name="Henrissat B."/>
            <person name="Hansel C."/>
            <person name="Singer S."/>
            <person name="Hutchinson M.I."/>
            <person name="de Vries R.P."/>
            <person name="Natvig D.O."/>
            <person name="Powell A.J."/>
            <person name="Tsang A."/>
            <person name="Grigoriev I.V."/>
        </authorList>
    </citation>
    <scope>NUCLEOTIDE SEQUENCE [LARGE SCALE GENOMIC DNA]</scope>
    <source>
        <strain evidence="1 2">CBS 494.80</strain>
    </source>
</reference>
<accession>A0ABR4CA70</accession>
<proteinExistence type="predicted"/>
<comment type="caution">
    <text evidence="1">The sequence shown here is derived from an EMBL/GenBank/DDBJ whole genome shotgun (WGS) entry which is preliminary data.</text>
</comment>
<dbReference type="EMBL" id="JAZHXI010000010">
    <property type="protein sequence ID" value="KAL2066840.1"/>
    <property type="molecule type" value="Genomic_DNA"/>
</dbReference>
<keyword evidence="2" id="KW-1185">Reference proteome</keyword>
<evidence type="ECO:0000313" key="2">
    <source>
        <dbReference type="Proteomes" id="UP001595075"/>
    </source>
</evidence>
<gene>
    <name evidence="1" type="ORF">VTL71DRAFT_1264</name>
</gene>
<sequence length="556" mass="62153">MKPEEIFTSKGYDMVVAVRLDAINRQLLKLGDFGAIDYTLYIEADVDADDNWVYSLKSRPQEIILDPTTGRPKKPTLIGEYRPFFEATPGNSRTIMLSVVFRSGQLWAPGASGNTKAPVDISRWTFHMEVRVDFVELQAGAKGIRTRVLQKRLEEFTSRGFTVSQLFCDFQSVDLLGTSASVTTSTDTAASVTTMFKNCLIDGYLAELKKNPDRNPYTLGYFAKPAPQSTVDLAVPDSLNPIGNTFNVYYDADYPHESTLNFILNTKDSALPAGTHPFPDSFDERWIPVNSVCDGKMAYSFRAFMETMVLEQFYEDYSESMHRQISEGGIEIGPSRTYAEAKQKTISGYHFDVQNQHSGINNENRYVTHFDASWSTTPTGFSVKIEGFLHWYKEKTKYVTDLLGRTKRARAWMGCDMTWDTNIDISLKTDDAGKPTLGIFMHPLRKLTNRTWKDQNGVAADFSSIGAILGPLIDIGSIFSLFVDDGWFTSGLLALSLVKLPKKLVVRDIPLDTALQQISQVAATAIFLPAGDVFRYKSLEVSGGGVMSMLVDYKPE</sequence>
<protein>
    <submittedName>
        <fullName evidence="1">Uncharacterized protein</fullName>
    </submittedName>
</protein>
<name>A0ABR4CA70_9HELO</name>
<organism evidence="1 2">
    <name type="scientific">Oculimacula yallundae</name>
    <dbReference type="NCBI Taxonomy" id="86028"/>
    <lineage>
        <taxon>Eukaryota</taxon>
        <taxon>Fungi</taxon>
        <taxon>Dikarya</taxon>
        <taxon>Ascomycota</taxon>
        <taxon>Pezizomycotina</taxon>
        <taxon>Leotiomycetes</taxon>
        <taxon>Helotiales</taxon>
        <taxon>Ploettnerulaceae</taxon>
        <taxon>Oculimacula</taxon>
    </lineage>
</organism>
<evidence type="ECO:0000313" key="1">
    <source>
        <dbReference type="EMBL" id="KAL2066840.1"/>
    </source>
</evidence>
<dbReference type="Proteomes" id="UP001595075">
    <property type="component" value="Unassembled WGS sequence"/>
</dbReference>